<reference evidence="2" key="2">
    <citation type="submission" date="2015-01" db="EMBL/GenBank/DDBJ databases">
        <title>Evolutionary Origins and Diversification of the Mycorrhizal Mutualists.</title>
        <authorList>
            <consortium name="DOE Joint Genome Institute"/>
            <consortium name="Mycorrhizal Genomics Consortium"/>
            <person name="Kohler A."/>
            <person name="Kuo A."/>
            <person name="Nagy L.G."/>
            <person name="Floudas D."/>
            <person name="Copeland A."/>
            <person name="Barry K.W."/>
            <person name="Cichocki N."/>
            <person name="Veneault-Fourrey C."/>
            <person name="LaButti K."/>
            <person name="Lindquist E.A."/>
            <person name="Lipzen A."/>
            <person name="Lundell T."/>
            <person name="Morin E."/>
            <person name="Murat C."/>
            <person name="Riley R."/>
            <person name="Ohm R."/>
            <person name="Sun H."/>
            <person name="Tunlid A."/>
            <person name="Henrissat B."/>
            <person name="Grigoriev I.V."/>
            <person name="Hibbett D.S."/>
            <person name="Martin F."/>
        </authorList>
    </citation>
    <scope>NUCLEOTIDE SEQUENCE [LARGE SCALE GENOMIC DNA]</scope>
    <source>
        <strain evidence="2">Ve08.2h10</strain>
    </source>
</reference>
<reference evidence="1 2" key="1">
    <citation type="submission" date="2014-04" db="EMBL/GenBank/DDBJ databases">
        <authorList>
            <consortium name="DOE Joint Genome Institute"/>
            <person name="Kuo A."/>
            <person name="Kohler A."/>
            <person name="Jargeat P."/>
            <person name="Nagy L.G."/>
            <person name="Floudas D."/>
            <person name="Copeland A."/>
            <person name="Barry K.W."/>
            <person name="Cichocki N."/>
            <person name="Veneault-Fourrey C."/>
            <person name="LaButti K."/>
            <person name="Lindquist E.A."/>
            <person name="Lipzen A."/>
            <person name="Lundell T."/>
            <person name="Morin E."/>
            <person name="Murat C."/>
            <person name="Sun H."/>
            <person name="Tunlid A."/>
            <person name="Henrissat B."/>
            <person name="Grigoriev I.V."/>
            <person name="Hibbett D.S."/>
            <person name="Martin F."/>
            <person name="Nordberg H.P."/>
            <person name="Cantor M.N."/>
            <person name="Hua S.X."/>
        </authorList>
    </citation>
    <scope>NUCLEOTIDE SEQUENCE [LARGE SCALE GENOMIC DNA]</scope>
    <source>
        <strain evidence="1 2">Ve08.2h10</strain>
    </source>
</reference>
<feature type="non-terminal residue" evidence="1">
    <location>
        <position position="78"/>
    </location>
</feature>
<sequence>IKKSDTPHSPHCPGVKENVAHFTLSCLQYAREHHILMLHLCRNTSNIPHLLSHSKAVPLLMNFMNSTGRFKATFGDIS</sequence>
<feature type="non-terminal residue" evidence="1">
    <location>
        <position position="1"/>
    </location>
</feature>
<dbReference type="EMBL" id="KN830575">
    <property type="protein sequence ID" value="KIK72664.1"/>
    <property type="molecule type" value="Genomic_DNA"/>
</dbReference>
<proteinExistence type="predicted"/>
<name>A0A0D0CYV7_9AGAM</name>
<evidence type="ECO:0000313" key="1">
    <source>
        <dbReference type="EMBL" id="KIK72664.1"/>
    </source>
</evidence>
<organism evidence="1 2">
    <name type="scientific">Paxillus rubicundulus Ve08.2h10</name>
    <dbReference type="NCBI Taxonomy" id="930991"/>
    <lineage>
        <taxon>Eukaryota</taxon>
        <taxon>Fungi</taxon>
        <taxon>Dikarya</taxon>
        <taxon>Basidiomycota</taxon>
        <taxon>Agaricomycotina</taxon>
        <taxon>Agaricomycetes</taxon>
        <taxon>Agaricomycetidae</taxon>
        <taxon>Boletales</taxon>
        <taxon>Paxilineae</taxon>
        <taxon>Paxillaceae</taxon>
        <taxon>Paxillus</taxon>
    </lineage>
</organism>
<gene>
    <name evidence="1" type="ORF">PAXRUDRAFT_81702</name>
</gene>
<accession>A0A0D0CYV7</accession>
<keyword evidence="2" id="KW-1185">Reference proteome</keyword>
<dbReference type="InParanoid" id="A0A0D0CYV7"/>
<dbReference type="HOGENOM" id="CLU_146165_1_0_1"/>
<dbReference type="OrthoDB" id="2682915at2759"/>
<dbReference type="AlphaFoldDB" id="A0A0D0CYV7"/>
<evidence type="ECO:0000313" key="2">
    <source>
        <dbReference type="Proteomes" id="UP000054538"/>
    </source>
</evidence>
<protein>
    <submittedName>
        <fullName evidence="1">Uncharacterized protein</fullName>
    </submittedName>
</protein>
<dbReference type="Proteomes" id="UP000054538">
    <property type="component" value="Unassembled WGS sequence"/>
</dbReference>